<evidence type="ECO:0000313" key="2">
    <source>
        <dbReference type="Proteomes" id="UP000187344"/>
    </source>
</evidence>
<keyword evidence="2" id="KW-1185">Reference proteome</keyword>
<reference evidence="1 2" key="1">
    <citation type="submission" date="2016-12" db="EMBL/GenBank/DDBJ databases">
        <title>Comparative genomics of Bartonella apis.</title>
        <authorList>
            <person name="Engel P."/>
        </authorList>
    </citation>
    <scope>NUCLEOTIDE SEQUENCE [LARGE SCALE GENOMIC DNA]</scope>
    <source>
        <strain evidence="1 2">PEB0149</strain>
    </source>
</reference>
<accession>A0A1R0F9T3</accession>
<name>A0A1R0F9T3_9HYPH</name>
<dbReference type="EMBL" id="LXYT01000001">
    <property type="protein sequence ID" value="OLY43662.1"/>
    <property type="molecule type" value="Genomic_DNA"/>
</dbReference>
<comment type="caution">
    <text evidence="1">The sequence shown here is derived from an EMBL/GenBank/DDBJ whole genome shotgun (WGS) entry which is preliminary data.</text>
</comment>
<sequence>MPPIVFDRDGKTESSVKSDNLLLVPDSLFEIPSAFSEQEKKQYRIGRNIFLEKARQQNNFIVYAPFPLGFWAIPALAQGRFAKLVLDRPEDYSNWRYFATRLCLKNEKRRMGSDVYSPRLMRQLHKILSVADYFSLTIGDWLYLAEKSKQYLPRLANMILWLDEKTPQQDISIFLGSGRKSAS</sequence>
<dbReference type="OrthoDB" id="7926673at2"/>
<evidence type="ECO:0000313" key="1">
    <source>
        <dbReference type="EMBL" id="OLY43662.1"/>
    </source>
</evidence>
<dbReference type="RefSeq" id="WP_075868750.1">
    <property type="nucleotide sequence ID" value="NZ_LXYT01000001.1"/>
</dbReference>
<dbReference type="Proteomes" id="UP000187344">
    <property type="component" value="Unassembled WGS sequence"/>
</dbReference>
<gene>
    <name evidence="1" type="ORF">PEB0149_010950</name>
</gene>
<proteinExistence type="predicted"/>
<organism evidence="1 2">
    <name type="scientific">Bartonella apis</name>
    <dbReference type="NCBI Taxonomy" id="1686310"/>
    <lineage>
        <taxon>Bacteria</taxon>
        <taxon>Pseudomonadati</taxon>
        <taxon>Pseudomonadota</taxon>
        <taxon>Alphaproteobacteria</taxon>
        <taxon>Hyphomicrobiales</taxon>
        <taxon>Bartonellaceae</taxon>
        <taxon>Bartonella</taxon>
    </lineage>
</organism>
<protein>
    <submittedName>
        <fullName evidence="1">Uncharacterized protein</fullName>
    </submittedName>
</protein>
<dbReference type="AlphaFoldDB" id="A0A1R0F9T3"/>